<dbReference type="GO" id="GO:0020037">
    <property type="term" value="F:heme binding"/>
    <property type="evidence" value="ECO:0007669"/>
    <property type="project" value="InterPro"/>
</dbReference>
<evidence type="ECO:0000256" key="1">
    <source>
        <dbReference type="ARBA" id="ARBA00004167"/>
    </source>
</evidence>
<proteinExistence type="inferred from homology"/>
<evidence type="ECO:0000313" key="11">
    <source>
        <dbReference type="EMBL" id="RHN67972.1"/>
    </source>
</evidence>
<dbReference type="Proteomes" id="UP000265566">
    <property type="component" value="Chromosome 3"/>
</dbReference>
<evidence type="ECO:0000256" key="7">
    <source>
        <dbReference type="ARBA" id="ARBA00023002"/>
    </source>
</evidence>
<comment type="caution">
    <text evidence="11">The sequence shown here is derived from an EMBL/GenBank/DDBJ whole genome shotgun (WGS) entry which is preliminary data.</text>
</comment>
<dbReference type="PANTHER" id="PTHR24282">
    <property type="entry name" value="CYTOCHROME P450 FAMILY MEMBER"/>
    <property type="match status" value="1"/>
</dbReference>
<keyword evidence="5" id="KW-0479">Metal-binding</keyword>
<dbReference type="Gramene" id="rna16242">
    <property type="protein sequence ID" value="RHN67972.1"/>
    <property type="gene ID" value="gene16242"/>
</dbReference>
<protein>
    <submittedName>
        <fullName evidence="11">Putative unspecific monooxygenase</fullName>
        <ecNumber evidence="11">1.14.14.1</ecNumber>
    </submittedName>
</protein>
<dbReference type="Gene3D" id="1.10.630.10">
    <property type="entry name" value="Cytochrome P450"/>
    <property type="match status" value="1"/>
</dbReference>
<evidence type="ECO:0000256" key="5">
    <source>
        <dbReference type="ARBA" id="ARBA00022723"/>
    </source>
</evidence>
<evidence type="ECO:0000256" key="9">
    <source>
        <dbReference type="ARBA" id="ARBA00023033"/>
    </source>
</evidence>
<dbReference type="GO" id="GO:0005506">
    <property type="term" value="F:iron ion binding"/>
    <property type="evidence" value="ECO:0007669"/>
    <property type="project" value="InterPro"/>
</dbReference>
<dbReference type="SUPFAM" id="SSF48264">
    <property type="entry name" value="Cytochrome P450"/>
    <property type="match status" value="1"/>
</dbReference>
<evidence type="ECO:0000256" key="3">
    <source>
        <dbReference type="ARBA" id="ARBA00022617"/>
    </source>
</evidence>
<keyword evidence="3" id="KW-0349">Heme</keyword>
<evidence type="ECO:0000256" key="4">
    <source>
        <dbReference type="ARBA" id="ARBA00022692"/>
    </source>
</evidence>
<dbReference type="GO" id="GO:0016712">
    <property type="term" value="F:oxidoreductase activity, acting on paired donors, with incorporation or reduction of molecular oxygen, reduced flavin or flavoprotein as one donor, and incorporation of one atom of oxygen"/>
    <property type="evidence" value="ECO:0007669"/>
    <property type="project" value="UniProtKB-EC"/>
</dbReference>
<keyword evidence="6" id="KW-1133">Transmembrane helix</keyword>
<dbReference type="EC" id="1.14.14.1" evidence="11"/>
<name>A0A396IQW4_MEDTR</name>
<dbReference type="EMBL" id="PSQE01000003">
    <property type="protein sequence ID" value="RHN67972.1"/>
    <property type="molecule type" value="Genomic_DNA"/>
</dbReference>
<accession>A0A396IQW4</accession>
<reference evidence="12" key="1">
    <citation type="journal article" date="2018" name="Nat. Plants">
        <title>Whole-genome landscape of Medicago truncatula symbiotic genes.</title>
        <authorList>
            <person name="Pecrix Y."/>
            <person name="Staton S.E."/>
            <person name="Sallet E."/>
            <person name="Lelandais-Briere C."/>
            <person name="Moreau S."/>
            <person name="Carrere S."/>
            <person name="Blein T."/>
            <person name="Jardinaud M.F."/>
            <person name="Latrasse D."/>
            <person name="Zouine M."/>
            <person name="Zahm M."/>
            <person name="Kreplak J."/>
            <person name="Mayjonade B."/>
            <person name="Satge C."/>
            <person name="Perez M."/>
            <person name="Cauet S."/>
            <person name="Marande W."/>
            <person name="Chantry-Darmon C."/>
            <person name="Lopez-Roques C."/>
            <person name="Bouchez O."/>
            <person name="Berard A."/>
            <person name="Debelle F."/>
            <person name="Munos S."/>
            <person name="Bendahmane A."/>
            <person name="Berges H."/>
            <person name="Niebel A."/>
            <person name="Buitink J."/>
            <person name="Frugier F."/>
            <person name="Benhamed M."/>
            <person name="Crespi M."/>
            <person name="Gouzy J."/>
            <person name="Gamas P."/>
        </authorList>
    </citation>
    <scope>NUCLEOTIDE SEQUENCE [LARGE SCALE GENOMIC DNA]</scope>
    <source>
        <strain evidence="12">cv. Jemalong A17</strain>
    </source>
</reference>
<comment type="subcellular location">
    <subcellularLocation>
        <location evidence="1">Membrane</location>
        <topology evidence="1">Single-pass membrane protein</topology>
    </subcellularLocation>
</comment>
<keyword evidence="8" id="KW-0408">Iron</keyword>
<sequence length="58" mass="6778">MLLASNQTWLDRARAEILEICSGRIPDFDMISKMKLVIMFIHESLRLYPPVPLLPRHT</sequence>
<dbReference type="PANTHER" id="PTHR24282:SF196">
    <property type="entry name" value="CYTOCHROME P450 714C2"/>
    <property type="match status" value="1"/>
</dbReference>
<keyword evidence="9 11" id="KW-0503">Monooxygenase</keyword>
<dbReference type="InterPro" id="IPR050665">
    <property type="entry name" value="Cytochrome_P450_Monooxygen"/>
</dbReference>
<gene>
    <name evidence="11" type="ORF">MtrunA17_Chr3g0108641</name>
</gene>
<evidence type="ECO:0000256" key="2">
    <source>
        <dbReference type="ARBA" id="ARBA00010617"/>
    </source>
</evidence>
<dbReference type="InterPro" id="IPR036396">
    <property type="entry name" value="Cyt_P450_sf"/>
</dbReference>
<keyword evidence="10" id="KW-0472">Membrane</keyword>
<dbReference type="AlphaFoldDB" id="A0A396IQW4"/>
<comment type="similarity">
    <text evidence="2">Belongs to the cytochrome P450 family.</text>
</comment>
<organism evidence="11 12">
    <name type="scientific">Medicago truncatula</name>
    <name type="common">Barrel medic</name>
    <name type="synonym">Medicago tribuloides</name>
    <dbReference type="NCBI Taxonomy" id="3880"/>
    <lineage>
        <taxon>Eukaryota</taxon>
        <taxon>Viridiplantae</taxon>
        <taxon>Streptophyta</taxon>
        <taxon>Embryophyta</taxon>
        <taxon>Tracheophyta</taxon>
        <taxon>Spermatophyta</taxon>
        <taxon>Magnoliopsida</taxon>
        <taxon>eudicotyledons</taxon>
        <taxon>Gunneridae</taxon>
        <taxon>Pentapetalae</taxon>
        <taxon>rosids</taxon>
        <taxon>fabids</taxon>
        <taxon>Fabales</taxon>
        <taxon>Fabaceae</taxon>
        <taxon>Papilionoideae</taxon>
        <taxon>50 kb inversion clade</taxon>
        <taxon>NPAAA clade</taxon>
        <taxon>Hologalegina</taxon>
        <taxon>IRL clade</taxon>
        <taxon>Trifolieae</taxon>
        <taxon>Medicago</taxon>
    </lineage>
</organism>
<keyword evidence="4" id="KW-0812">Transmembrane</keyword>
<keyword evidence="7 11" id="KW-0560">Oxidoreductase</keyword>
<evidence type="ECO:0000256" key="8">
    <source>
        <dbReference type="ARBA" id="ARBA00023004"/>
    </source>
</evidence>
<evidence type="ECO:0000256" key="6">
    <source>
        <dbReference type="ARBA" id="ARBA00022989"/>
    </source>
</evidence>
<dbReference type="InterPro" id="IPR001128">
    <property type="entry name" value="Cyt_P450"/>
</dbReference>
<evidence type="ECO:0000256" key="10">
    <source>
        <dbReference type="ARBA" id="ARBA00023136"/>
    </source>
</evidence>
<dbReference type="GO" id="GO:0016020">
    <property type="term" value="C:membrane"/>
    <property type="evidence" value="ECO:0007669"/>
    <property type="project" value="UniProtKB-SubCell"/>
</dbReference>
<evidence type="ECO:0000313" key="12">
    <source>
        <dbReference type="Proteomes" id="UP000265566"/>
    </source>
</evidence>
<dbReference type="Pfam" id="PF00067">
    <property type="entry name" value="p450"/>
    <property type="match status" value="1"/>
</dbReference>